<comment type="pathway">
    <text evidence="3 13">Amino-acid biosynthesis; L-leucine biosynthesis; L-leucine from 3-methyl-2-oxobutanoate: step 2/4.</text>
</comment>
<organism evidence="15 16">
    <name type="scientific">Glaciecola siphonariae</name>
    <dbReference type="NCBI Taxonomy" id="521012"/>
    <lineage>
        <taxon>Bacteria</taxon>
        <taxon>Pseudomonadati</taxon>
        <taxon>Pseudomonadota</taxon>
        <taxon>Gammaproteobacteria</taxon>
        <taxon>Alteromonadales</taxon>
        <taxon>Alteromonadaceae</taxon>
        <taxon>Glaciecola</taxon>
    </lineage>
</organism>
<comment type="similarity">
    <text evidence="13">Belongs to the aconitase/IPM isomerase family. LeuC type 1 subfamily.</text>
</comment>
<dbReference type="EMBL" id="JBHSGU010000029">
    <property type="protein sequence ID" value="MFC4701925.1"/>
    <property type="molecule type" value="Genomic_DNA"/>
</dbReference>
<dbReference type="PROSITE" id="PS01244">
    <property type="entry name" value="ACONITASE_2"/>
    <property type="match status" value="1"/>
</dbReference>
<keyword evidence="12 13" id="KW-0100">Branched-chain amino acid biosynthesis</keyword>
<dbReference type="HAMAP" id="MF_01026">
    <property type="entry name" value="LeuC_type1"/>
    <property type="match status" value="1"/>
</dbReference>
<dbReference type="PANTHER" id="PTHR43822">
    <property type="entry name" value="HOMOACONITASE, MITOCHONDRIAL-RELATED"/>
    <property type="match status" value="1"/>
</dbReference>
<dbReference type="PROSITE" id="PS00450">
    <property type="entry name" value="ACONITASE_1"/>
    <property type="match status" value="1"/>
</dbReference>
<dbReference type="CDD" id="cd01583">
    <property type="entry name" value="IPMI"/>
    <property type="match status" value="1"/>
</dbReference>
<dbReference type="InterPro" id="IPR004430">
    <property type="entry name" value="3-IsopropMal_deHydase_lsu"/>
</dbReference>
<keyword evidence="8 13" id="KW-0479">Metal-binding</keyword>
<protein>
    <recommendedName>
        <fullName evidence="13">3-isopropylmalate dehydratase large subunit</fullName>
        <ecNumber evidence="13">4.2.1.33</ecNumber>
    </recommendedName>
    <alternativeName>
        <fullName evidence="13">Alpha-IPM isomerase</fullName>
        <shortName evidence="13">IPMI</shortName>
    </alternativeName>
    <alternativeName>
        <fullName evidence="13">Isopropylmalate isomerase</fullName>
    </alternativeName>
</protein>
<feature type="domain" description="Aconitase/3-isopropylmalate dehydratase large subunit alpha/beta/alpha" evidence="14">
    <location>
        <begin position="7"/>
        <end position="456"/>
    </location>
</feature>
<keyword evidence="10 13" id="KW-0411">Iron-sulfur</keyword>
<gene>
    <name evidence="13 15" type="primary">leuC</name>
    <name evidence="15" type="ORF">ACFO4O_17400</name>
</gene>
<evidence type="ECO:0000256" key="4">
    <source>
        <dbReference type="ARBA" id="ARBA00011271"/>
    </source>
</evidence>
<dbReference type="InterPro" id="IPR001030">
    <property type="entry name" value="Acoase/IPM_deHydtase_lsu_aba"/>
</dbReference>
<dbReference type="InterPro" id="IPR050067">
    <property type="entry name" value="IPM_dehydratase_rel_enz"/>
</dbReference>
<evidence type="ECO:0000256" key="7">
    <source>
        <dbReference type="ARBA" id="ARBA00022605"/>
    </source>
</evidence>
<proteinExistence type="inferred from homology"/>
<dbReference type="PRINTS" id="PR00415">
    <property type="entry name" value="ACONITASE"/>
</dbReference>
<evidence type="ECO:0000256" key="12">
    <source>
        <dbReference type="ARBA" id="ARBA00023304"/>
    </source>
</evidence>
<evidence type="ECO:0000256" key="9">
    <source>
        <dbReference type="ARBA" id="ARBA00023004"/>
    </source>
</evidence>
<keyword evidence="5 13" id="KW-0432">Leucine biosynthesis</keyword>
<evidence type="ECO:0000313" key="15">
    <source>
        <dbReference type="EMBL" id="MFC4701925.1"/>
    </source>
</evidence>
<feature type="binding site" evidence="13">
    <location>
        <position position="346"/>
    </location>
    <ligand>
        <name>[4Fe-4S] cluster</name>
        <dbReference type="ChEBI" id="CHEBI:49883"/>
    </ligand>
</feature>
<dbReference type="Proteomes" id="UP001595897">
    <property type="component" value="Unassembled WGS sequence"/>
</dbReference>
<dbReference type="NCBIfam" id="NF009116">
    <property type="entry name" value="PRK12466.1"/>
    <property type="match status" value="1"/>
</dbReference>
<evidence type="ECO:0000259" key="14">
    <source>
        <dbReference type="Pfam" id="PF00330"/>
    </source>
</evidence>
<evidence type="ECO:0000256" key="11">
    <source>
        <dbReference type="ARBA" id="ARBA00023239"/>
    </source>
</evidence>
<keyword evidence="9 13" id="KW-0408">Iron</keyword>
<feature type="binding site" evidence="13">
    <location>
        <position position="406"/>
    </location>
    <ligand>
        <name>[4Fe-4S] cluster</name>
        <dbReference type="ChEBI" id="CHEBI:49883"/>
    </ligand>
</feature>
<accession>A0ABV9M014</accession>
<evidence type="ECO:0000256" key="1">
    <source>
        <dbReference type="ARBA" id="ARBA00000491"/>
    </source>
</evidence>
<dbReference type="Gene3D" id="3.30.499.10">
    <property type="entry name" value="Aconitase, domain 3"/>
    <property type="match status" value="2"/>
</dbReference>
<dbReference type="InterPro" id="IPR033941">
    <property type="entry name" value="IPMI_cat"/>
</dbReference>
<feature type="binding site" evidence="13">
    <location>
        <position position="409"/>
    </location>
    <ligand>
        <name>[4Fe-4S] cluster</name>
        <dbReference type="ChEBI" id="CHEBI:49883"/>
    </ligand>
</feature>
<dbReference type="Pfam" id="PF00330">
    <property type="entry name" value="Aconitase"/>
    <property type="match status" value="1"/>
</dbReference>
<dbReference type="GO" id="GO:0003861">
    <property type="term" value="F:3-isopropylmalate dehydratase activity"/>
    <property type="evidence" value="ECO:0007669"/>
    <property type="project" value="UniProtKB-EC"/>
</dbReference>
<reference evidence="16" key="1">
    <citation type="journal article" date="2019" name="Int. J. Syst. Evol. Microbiol.">
        <title>The Global Catalogue of Microorganisms (GCM) 10K type strain sequencing project: providing services to taxonomists for standard genome sequencing and annotation.</title>
        <authorList>
            <consortium name="The Broad Institute Genomics Platform"/>
            <consortium name="The Broad Institute Genome Sequencing Center for Infectious Disease"/>
            <person name="Wu L."/>
            <person name="Ma J."/>
        </authorList>
    </citation>
    <scope>NUCLEOTIDE SEQUENCE [LARGE SCALE GENOMIC DNA]</scope>
    <source>
        <strain evidence="16">KACC 12507</strain>
    </source>
</reference>
<comment type="function">
    <text evidence="2 13">Catalyzes the isomerization between 2-isopropylmalate and 3-isopropylmalate, via the formation of 2-isopropylmaleate.</text>
</comment>
<keyword evidence="6 13" id="KW-0004">4Fe-4S</keyword>
<sequence length="466" mass="49589">MSKTLYQKIVDAHLVDSIGEDLLLYIDRHLIHEVTTPQAFAGLAEKNRKVRRPDLTFGTMDHSISTRSLAIDACGPQNELQLNTLAANCAKYGIELYPVGHKNQGIVHVIGPQLGLIQPGMTVVCGDSHTATHGAFGALAFGIGTSQVEHVLATQTLKQSRAKSMLVNVEGKLGLGVTAKDIILAIIGKIGHAGATGHVIEYAGSAISALSMEQRMTVCNMSIEAGAKAGLIAPDDKTYAYIKGREFAPSDKDWDAALAHWQTLHSDDGAHFDTVVNLNADDIAPQITWGTNPGQVIAVNQTVPSPDDFDDPIVKASAIKALKYMGLTPGQALTDIDVSHVFIGSCTNSRIEDLRAAAAVAKQGKVKSSVTAIVVPGSVAVKAQAEQEQLDKIFIDAGFEWRLPGCSMCLGMNDDVLNDQDRCASTSNRNFEGRQGRGARTHLVSPEMAAAAAITGKFADVRSFDA</sequence>
<evidence type="ECO:0000313" key="16">
    <source>
        <dbReference type="Proteomes" id="UP001595897"/>
    </source>
</evidence>
<dbReference type="InterPro" id="IPR018136">
    <property type="entry name" value="Aconitase_4Fe-4S_BS"/>
</dbReference>
<dbReference type="PANTHER" id="PTHR43822:SF9">
    <property type="entry name" value="3-ISOPROPYLMALATE DEHYDRATASE"/>
    <property type="match status" value="1"/>
</dbReference>
<evidence type="ECO:0000256" key="13">
    <source>
        <dbReference type="HAMAP-Rule" id="MF_01026"/>
    </source>
</evidence>
<comment type="cofactor">
    <cofactor evidence="13">
        <name>[4Fe-4S] cluster</name>
        <dbReference type="ChEBI" id="CHEBI:49883"/>
    </cofactor>
    <text evidence="13">Binds 1 [4Fe-4S] cluster per subunit.</text>
</comment>
<dbReference type="NCBIfam" id="TIGR00170">
    <property type="entry name" value="leuC"/>
    <property type="match status" value="1"/>
</dbReference>
<comment type="caution">
    <text evidence="15">The sequence shown here is derived from an EMBL/GenBank/DDBJ whole genome shotgun (WGS) entry which is preliminary data.</text>
</comment>
<comment type="catalytic activity">
    <reaction evidence="1 13">
        <text>(2R,3S)-3-isopropylmalate = (2S)-2-isopropylmalate</text>
        <dbReference type="Rhea" id="RHEA:32287"/>
        <dbReference type="ChEBI" id="CHEBI:1178"/>
        <dbReference type="ChEBI" id="CHEBI:35121"/>
        <dbReference type="EC" id="4.2.1.33"/>
    </reaction>
</comment>
<evidence type="ECO:0000256" key="2">
    <source>
        <dbReference type="ARBA" id="ARBA00002695"/>
    </source>
</evidence>
<dbReference type="InterPro" id="IPR036008">
    <property type="entry name" value="Aconitase_4Fe-4S_dom"/>
</dbReference>
<evidence type="ECO:0000256" key="5">
    <source>
        <dbReference type="ARBA" id="ARBA00022430"/>
    </source>
</evidence>
<dbReference type="NCBIfam" id="NF004016">
    <property type="entry name" value="PRK05478.1"/>
    <property type="match status" value="1"/>
</dbReference>
<keyword evidence="11 13" id="KW-0456">Lyase</keyword>
<keyword evidence="7 13" id="KW-0028">Amino-acid biosynthesis</keyword>
<dbReference type="InterPro" id="IPR015931">
    <property type="entry name" value="Acnase/IPM_dHydase_lsu_aba_1/3"/>
</dbReference>
<evidence type="ECO:0000256" key="10">
    <source>
        <dbReference type="ARBA" id="ARBA00023014"/>
    </source>
</evidence>
<evidence type="ECO:0000256" key="6">
    <source>
        <dbReference type="ARBA" id="ARBA00022485"/>
    </source>
</evidence>
<comment type="subunit">
    <text evidence="4 13">Heterodimer of LeuC and LeuD.</text>
</comment>
<dbReference type="SUPFAM" id="SSF53732">
    <property type="entry name" value="Aconitase iron-sulfur domain"/>
    <property type="match status" value="1"/>
</dbReference>
<dbReference type="RefSeq" id="WP_382410857.1">
    <property type="nucleotide sequence ID" value="NZ_JBHSGU010000029.1"/>
</dbReference>
<dbReference type="EC" id="4.2.1.33" evidence="13"/>
<keyword evidence="16" id="KW-1185">Reference proteome</keyword>
<evidence type="ECO:0000256" key="3">
    <source>
        <dbReference type="ARBA" id="ARBA00004729"/>
    </source>
</evidence>
<name>A0ABV9M014_9ALTE</name>
<evidence type="ECO:0000256" key="8">
    <source>
        <dbReference type="ARBA" id="ARBA00022723"/>
    </source>
</evidence>